<evidence type="ECO:0000313" key="11">
    <source>
        <dbReference type="Proteomes" id="UP001597145"/>
    </source>
</evidence>
<proteinExistence type="inferred from homology"/>
<feature type="transmembrane region" description="Helical" evidence="7">
    <location>
        <begin position="246"/>
        <end position="269"/>
    </location>
</feature>
<keyword evidence="6 7" id="KW-0472">Membrane</keyword>
<feature type="transmembrane region" description="Helical" evidence="7">
    <location>
        <begin position="152"/>
        <end position="169"/>
    </location>
</feature>
<dbReference type="SUPFAM" id="SSF161098">
    <property type="entry name" value="MetI-like"/>
    <property type="match status" value="1"/>
</dbReference>
<dbReference type="Proteomes" id="UP001597145">
    <property type="component" value="Unassembled WGS sequence"/>
</dbReference>
<comment type="similarity">
    <text evidence="7">Belongs to the binding-protein-dependent transport system permease family.</text>
</comment>
<feature type="transmembrane region" description="Helical" evidence="7">
    <location>
        <begin position="34"/>
        <end position="53"/>
    </location>
</feature>
<evidence type="ECO:0000256" key="2">
    <source>
        <dbReference type="ARBA" id="ARBA00022448"/>
    </source>
</evidence>
<feature type="region of interest" description="Disordered" evidence="8">
    <location>
        <begin position="1"/>
        <end position="24"/>
    </location>
</feature>
<reference evidence="11" key="1">
    <citation type="journal article" date="2019" name="Int. J. Syst. Evol. Microbiol.">
        <title>The Global Catalogue of Microorganisms (GCM) 10K type strain sequencing project: providing services to taxonomists for standard genome sequencing and annotation.</title>
        <authorList>
            <consortium name="The Broad Institute Genomics Platform"/>
            <consortium name="The Broad Institute Genome Sequencing Center for Infectious Disease"/>
            <person name="Wu L."/>
            <person name="Ma J."/>
        </authorList>
    </citation>
    <scope>NUCLEOTIDE SEQUENCE [LARGE SCALE GENOMIC DNA]</scope>
    <source>
        <strain evidence="11">JCM 12165</strain>
    </source>
</reference>
<evidence type="ECO:0000256" key="1">
    <source>
        <dbReference type="ARBA" id="ARBA00004651"/>
    </source>
</evidence>
<organism evidence="10 11">
    <name type="scientific">Pseudonocardia aurantiaca</name>
    <dbReference type="NCBI Taxonomy" id="75290"/>
    <lineage>
        <taxon>Bacteria</taxon>
        <taxon>Bacillati</taxon>
        <taxon>Actinomycetota</taxon>
        <taxon>Actinomycetes</taxon>
        <taxon>Pseudonocardiales</taxon>
        <taxon>Pseudonocardiaceae</taxon>
        <taxon>Pseudonocardia</taxon>
    </lineage>
</organism>
<evidence type="ECO:0000256" key="3">
    <source>
        <dbReference type="ARBA" id="ARBA00022475"/>
    </source>
</evidence>
<evidence type="ECO:0000259" key="9">
    <source>
        <dbReference type="PROSITE" id="PS50928"/>
    </source>
</evidence>
<dbReference type="Pfam" id="PF00528">
    <property type="entry name" value="BPD_transp_1"/>
    <property type="match status" value="1"/>
</dbReference>
<dbReference type="CDD" id="cd06261">
    <property type="entry name" value="TM_PBP2"/>
    <property type="match status" value="1"/>
</dbReference>
<comment type="subcellular location">
    <subcellularLocation>
        <location evidence="1 7">Cell membrane</location>
        <topology evidence="1 7">Multi-pass membrane protein</topology>
    </subcellularLocation>
</comment>
<comment type="caution">
    <text evidence="10">The sequence shown here is derived from an EMBL/GenBank/DDBJ whole genome shotgun (WGS) entry which is preliminary data.</text>
</comment>
<evidence type="ECO:0000256" key="4">
    <source>
        <dbReference type="ARBA" id="ARBA00022692"/>
    </source>
</evidence>
<dbReference type="PANTHER" id="PTHR30151">
    <property type="entry name" value="ALKANE SULFONATE ABC TRANSPORTER-RELATED, MEMBRANE SUBUNIT"/>
    <property type="match status" value="1"/>
</dbReference>
<feature type="domain" description="ABC transmembrane type-1" evidence="9">
    <location>
        <begin position="82"/>
        <end position="267"/>
    </location>
</feature>
<gene>
    <name evidence="10" type="ORF">ACFSCY_17620</name>
</gene>
<protein>
    <submittedName>
        <fullName evidence="10">ABC transporter permease</fullName>
    </submittedName>
</protein>
<keyword evidence="3" id="KW-1003">Cell membrane</keyword>
<evidence type="ECO:0000256" key="7">
    <source>
        <dbReference type="RuleBase" id="RU363032"/>
    </source>
</evidence>
<evidence type="ECO:0000256" key="8">
    <source>
        <dbReference type="SAM" id="MobiDB-lite"/>
    </source>
</evidence>
<dbReference type="InterPro" id="IPR000515">
    <property type="entry name" value="MetI-like"/>
</dbReference>
<sequence>MDTQRGGHGHVRLPVKRSGGSGVAGADARRRHRLIMVCRIAFILFILSTWQFLSGRVIEDFLISNPIDVAVKLVEVLGDPEMHHNIAVTAQELVLGWSLGSAAGAAVGWCIGTVKFLGEMLEPIIIAVNGIPKVALAPMFLLWFGLGIGSKVAIASMIVFFLVFNNVYAGMRNVPKPLVDVAKSMGASRAYIVRRVTLPSVSVPLFAALRGGVPLAMIGVIAAEFVSADEGLGHYSMAATQQFDSAGLFAALVIIVAMVVVGSEIIGLFQRRALAWLQD</sequence>
<name>A0ABW4FKX4_9PSEU</name>
<dbReference type="RefSeq" id="WP_343973579.1">
    <property type="nucleotide sequence ID" value="NZ_BAAAJG010000004.1"/>
</dbReference>
<evidence type="ECO:0000256" key="6">
    <source>
        <dbReference type="ARBA" id="ARBA00023136"/>
    </source>
</evidence>
<accession>A0ABW4FKX4</accession>
<evidence type="ECO:0000313" key="10">
    <source>
        <dbReference type="EMBL" id="MFD1531258.1"/>
    </source>
</evidence>
<dbReference type="Gene3D" id="1.10.3720.10">
    <property type="entry name" value="MetI-like"/>
    <property type="match status" value="1"/>
</dbReference>
<dbReference type="EMBL" id="JBHUCP010000010">
    <property type="protein sequence ID" value="MFD1531258.1"/>
    <property type="molecule type" value="Genomic_DNA"/>
</dbReference>
<dbReference type="PANTHER" id="PTHR30151:SF20">
    <property type="entry name" value="ABC TRANSPORTER PERMEASE PROTEIN HI_0355-RELATED"/>
    <property type="match status" value="1"/>
</dbReference>
<keyword evidence="4 7" id="KW-0812">Transmembrane</keyword>
<evidence type="ECO:0000256" key="5">
    <source>
        <dbReference type="ARBA" id="ARBA00022989"/>
    </source>
</evidence>
<keyword evidence="5 7" id="KW-1133">Transmembrane helix</keyword>
<dbReference type="PROSITE" id="PS50928">
    <property type="entry name" value="ABC_TM1"/>
    <property type="match status" value="1"/>
</dbReference>
<dbReference type="InterPro" id="IPR035906">
    <property type="entry name" value="MetI-like_sf"/>
</dbReference>
<feature type="transmembrane region" description="Helical" evidence="7">
    <location>
        <begin position="203"/>
        <end position="226"/>
    </location>
</feature>
<keyword evidence="11" id="KW-1185">Reference proteome</keyword>
<keyword evidence="2 7" id="KW-0813">Transport</keyword>